<feature type="region of interest" description="Disordered" evidence="1">
    <location>
        <begin position="337"/>
        <end position="392"/>
    </location>
</feature>
<organism evidence="2 3">
    <name type="scientific">Modicella reniformis</name>
    <dbReference type="NCBI Taxonomy" id="1440133"/>
    <lineage>
        <taxon>Eukaryota</taxon>
        <taxon>Fungi</taxon>
        <taxon>Fungi incertae sedis</taxon>
        <taxon>Mucoromycota</taxon>
        <taxon>Mortierellomycotina</taxon>
        <taxon>Mortierellomycetes</taxon>
        <taxon>Mortierellales</taxon>
        <taxon>Mortierellaceae</taxon>
        <taxon>Modicella</taxon>
    </lineage>
</organism>
<proteinExistence type="predicted"/>
<evidence type="ECO:0000256" key="1">
    <source>
        <dbReference type="SAM" id="MobiDB-lite"/>
    </source>
</evidence>
<name>A0A9P6IKB4_9FUNG</name>
<dbReference type="Proteomes" id="UP000749646">
    <property type="component" value="Unassembled WGS sequence"/>
</dbReference>
<keyword evidence="3" id="KW-1185">Reference proteome</keyword>
<protein>
    <submittedName>
        <fullName evidence="2">Uncharacterized protein</fullName>
    </submittedName>
</protein>
<evidence type="ECO:0000313" key="3">
    <source>
        <dbReference type="Proteomes" id="UP000749646"/>
    </source>
</evidence>
<dbReference type="OrthoDB" id="8117402at2759"/>
<sequence length="416" mass="44356">MYNQLVPTTTIVHPHAIHSYADQANNTNNASTTGHVNPGNTLFIPPSNITPSLPMDTSGFSISLGSISFVGGAAAGSNGHLQQLPMSLTQASQLLLLQQQQQQQQDKSEYPVSYDGSQIKDPKDTNRLASSNCDSQLASEAEKLNVVSQGQIQSFAGRDNNDKVKNGLQDGGGERSTTTSTSSNISVSVGNTDDSSFVHNALRNANAIVHPASAQQSPILQQQQLLQLPLTSFPQSNLALQQYPGLQFLEQPLLQQSINQPVNNNNNNGFGLCNLIGGIVRGQQRYSTASTQVSQTVESTYPTVSRSSVPPIALQGRRERPVRFAPYPISGARDVPWSSILPDTGADSSGLNSGTTTSTDSTDASSRAVTTTTTTTASSRANGNNRNTEDKPLKIKCKVPSCTRTFTSQGLLKSHM</sequence>
<reference evidence="2" key="1">
    <citation type="journal article" date="2020" name="Fungal Divers.">
        <title>Resolving the Mortierellaceae phylogeny through synthesis of multi-gene phylogenetics and phylogenomics.</title>
        <authorList>
            <person name="Vandepol N."/>
            <person name="Liber J."/>
            <person name="Desiro A."/>
            <person name="Na H."/>
            <person name="Kennedy M."/>
            <person name="Barry K."/>
            <person name="Grigoriev I.V."/>
            <person name="Miller A.N."/>
            <person name="O'Donnell K."/>
            <person name="Stajich J.E."/>
            <person name="Bonito G."/>
        </authorList>
    </citation>
    <scope>NUCLEOTIDE SEQUENCE</scope>
    <source>
        <strain evidence="2">MES-2147</strain>
    </source>
</reference>
<dbReference type="AlphaFoldDB" id="A0A9P6IKB4"/>
<evidence type="ECO:0000313" key="2">
    <source>
        <dbReference type="EMBL" id="KAF9921387.1"/>
    </source>
</evidence>
<feature type="region of interest" description="Disordered" evidence="1">
    <location>
        <begin position="155"/>
        <end position="190"/>
    </location>
</feature>
<feature type="non-terminal residue" evidence="2">
    <location>
        <position position="416"/>
    </location>
</feature>
<feature type="compositionally biased region" description="Low complexity" evidence="1">
    <location>
        <begin position="355"/>
        <end position="381"/>
    </location>
</feature>
<feature type="region of interest" description="Disordered" evidence="1">
    <location>
        <begin position="99"/>
        <end position="129"/>
    </location>
</feature>
<comment type="caution">
    <text evidence="2">The sequence shown here is derived from an EMBL/GenBank/DDBJ whole genome shotgun (WGS) entry which is preliminary data.</text>
</comment>
<accession>A0A9P6IKB4</accession>
<gene>
    <name evidence="2" type="ORF">BGZ65_010385</name>
</gene>
<dbReference type="EMBL" id="JAAAHW010011037">
    <property type="protein sequence ID" value="KAF9921387.1"/>
    <property type="molecule type" value="Genomic_DNA"/>
</dbReference>